<evidence type="ECO:0000259" key="8">
    <source>
        <dbReference type="PROSITE" id="PS50928"/>
    </source>
</evidence>
<comment type="similarity">
    <text evidence="7">Belongs to the binding-protein-dependent transport system permease family.</text>
</comment>
<evidence type="ECO:0000313" key="10">
    <source>
        <dbReference type="Proteomes" id="UP000245412"/>
    </source>
</evidence>
<evidence type="ECO:0000256" key="5">
    <source>
        <dbReference type="ARBA" id="ARBA00022989"/>
    </source>
</evidence>
<evidence type="ECO:0000256" key="7">
    <source>
        <dbReference type="RuleBase" id="RU363032"/>
    </source>
</evidence>
<accession>A0AB73T2M3</accession>
<dbReference type="PROSITE" id="PS50928">
    <property type="entry name" value="ABC_TM1"/>
    <property type="match status" value="1"/>
</dbReference>
<reference evidence="9 10" key="1">
    <citation type="submission" date="2018-05" db="EMBL/GenBank/DDBJ databases">
        <authorList>
            <person name="Goeker M."/>
            <person name="Huntemann M."/>
            <person name="Clum A."/>
            <person name="Pillay M."/>
            <person name="Palaniappan K."/>
            <person name="Varghese N."/>
            <person name="Mikhailova N."/>
            <person name="Stamatis D."/>
            <person name="Reddy T."/>
            <person name="Daum C."/>
            <person name="Shapiro N."/>
            <person name="Ivanova N."/>
            <person name="Kyrpides N."/>
            <person name="Woyke T."/>
        </authorList>
    </citation>
    <scope>NUCLEOTIDE SEQUENCE [LARGE SCALE GENOMIC DNA]</scope>
    <source>
        <strain evidence="9 10">DSM 26524</strain>
    </source>
</reference>
<dbReference type="AlphaFoldDB" id="A0AB73T2M3"/>
<dbReference type="GO" id="GO:0055085">
    <property type="term" value="P:transmembrane transport"/>
    <property type="evidence" value="ECO:0007669"/>
    <property type="project" value="InterPro"/>
</dbReference>
<feature type="transmembrane region" description="Helical" evidence="7">
    <location>
        <begin position="79"/>
        <end position="98"/>
    </location>
</feature>
<feature type="transmembrane region" description="Helical" evidence="7">
    <location>
        <begin position="110"/>
        <end position="130"/>
    </location>
</feature>
<dbReference type="PANTHER" id="PTHR43744">
    <property type="entry name" value="ABC TRANSPORTER PERMEASE PROTEIN MG189-RELATED-RELATED"/>
    <property type="match status" value="1"/>
</dbReference>
<evidence type="ECO:0000256" key="3">
    <source>
        <dbReference type="ARBA" id="ARBA00022475"/>
    </source>
</evidence>
<protein>
    <submittedName>
        <fullName evidence="9">Carbohydrate ABC transporter membrane protein 2 (CUT1 family)</fullName>
    </submittedName>
</protein>
<dbReference type="CDD" id="cd06261">
    <property type="entry name" value="TM_PBP2"/>
    <property type="match status" value="1"/>
</dbReference>
<keyword evidence="2 7" id="KW-0813">Transport</keyword>
<dbReference type="Gene3D" id="1.10.3720.10">
    <property type="entry name" value="MetI-like"/>
    <property type="match status" value="1"/>
</dbReference>
<feature type="transmembrane region" description="Helical" evidence="7">
    <location>
        <begin position="12"/>
        <end position="36"/>
    </location>
</feature>
<dbReference type="InterPro" id="IPR000515">
    <property type="entry name" value="MetI-like"/>
</dbReference>
<keyword evidence="10" id="KW-1185">Reference proteome</keyword>
<comment type="subcellular location">
    <subcellularLocation>
        <location evidence="1 7">Cell membrane</location>
        <topology evidence="1 7">Multi-pass membrane protein</topology>
    </subcellularLocation>
</comment>
<evidence type="ECO:0000256" key="4">
    <source>
        <dbReference type="ARBA" id="ARBA00022692"/>
    </source>
</evidence>
<dbReference type="GO" id="GO:0005886">
    <property type="term" value="C:plasma membrane"/>
    <property type="evidence" value="ECO:0007669"/>
    <property type="project" value="UniProtKB-SubCell"/>
</dbReference>
<sequence>MKIKPSKGYRTFQVVNTILMILVIIITLYPFVYLVAQSFSSDVAVSSGRVTVFPIDFSLETYKYILRDNSFFKFYGNTIFYSVVGTAISVFGTAILAYPLSKSKLRLNKFFTPFVVFTMYFTGGMIPNYILVTQWLGLADSIWAVVLPGAISTFNLLLMKSFFTGLPEELEEAAAMDGMGVYGVFVKIILPLSKPILATMTLFYLVGMWNEWFGPFLYLESRDKWPIALWVRQLVEGANQVDIGSTAEASSVQATLKSATMVLTSLPIICVYPFVQKYFVQGMTMGAVKG</sequence>
<dbReference type="RefSeq" id="WP_109747283.1">
    <property type="nucleotide sequence ID" value="NZ_JANKBI010000010.1"/>
</dbReference>
<dbReference type="EMBL" id="QGGY01000009">
    <property type="protein sequence ID" value="PWJ74405.1"/>
    <property type="molecule type" value="Genomic_DNA"/>
</dbReference>
<feature type="domain" description="ABC transmembrane type-1" evidence="8">
    <location>
        <begin position="75"/>
        <end position="264"/>
    </location>
</feature>
<comment type="caution">
    <text evidence="9">The sequence shown here is derived from an EMBL/GenBank/DDBJ whole genome shotgun (WGS) entry which is preliminary data.</text>
</comment>
<organism evidence="9 10">
    <name type="scientific">Murimonas intestini</name>
    <dbReference type="NCBI Taxonomy" id="1337051"/>
    <lineage>
        <taxon>Bacteria</taxon>
        <taxon>Bacillati</taxon>
        <taxon>Bacillota</taxon>
        <taxon>Clostridia</taxon>
        <taxon>Lachnospirales</taxon>
        <taxon>Lachnospiraceae</taxon>
        <taxon>Murimonas</taxon>
    </lineage>
</organism>
<feature type="transmembrane region" description="Helical" evidence="7">
    <location>
        <begin position="142"/>
        <end position="163"/>
    </location>
</feature>
<gene>
    <name evidence="9" type="ORF">C7383_109141</name>
</gene>
<evidence type="ECO:0000256" key="1">
    <source>
        <dbReference type="ARBA" id="ARBA00004651"/>
    </source>
</evidence>
<dbReference type="Proteomes" id="UP000245412">
    <property type="component" value="Unassembled WGS sequence"/>
</dbReference>
<name>A0AB73T2M3_9FIRM</name>
<keyword evidence="5 7" id="KW-1133">Transmembrane helix</keyword>
<dbReference type="PANTHER" id="PTHR43744:SF9">
    <property type="entry name" value="POLYGALACTURONAN_RHAMNOGALACTURONAN TRANSPORT SYSTEM PERMEASE PROTEIN YTCP"/>
    <property type="match status" value="1"/>
</dbReference>
<evidence type="ECO:0000256" key="6">
    <source>
        <dbReference type="ARBA" id="ARBA00023136"/>
    </source>
</evidence>
<keyword evidence="6 7" id="KW-0472">Membrane</keyword>
<dbReference type="SUPFAM" id="SSF161098">
    <property type="entry name" value="MetI-like"/>
    <property type="match status" value="1"/>
</dbReference>
<feature type="transmembrane region" description="Helical" evidence="7">
    <location>
        <begin position="258"/>
        <end position="275"/>
    </location>
</feature>
<feature type="transmembrane region" description="Helical" evidence="7">
    <location>
        <begin position="184"/>
        <end position="206"/>
    </location>
</feature>
<evidence type="ECO:0000256" key="2">
    <source>
        <dbReference type="ARBA" id="ARBA00022448"/>
    </source>
</evidence>
<keyword evidence="3" id="KW-1003">Cell membrane</keyword>
<proteinExistence type="inferred from homology"/>
<dbReference type="InterPro" id="IPR035906">
    <property type="entry name" value="MetI-like_sf"/>
</dbReference>
<keyword evidence="4 7" id="KW-0812">Transmembrane</keyword>
<evidence type="ECO:0000313" key="9">
    <source>
        <dbReference type="EMBL" id="PWJ74405.1"/>
    </source>
</evidence>
<dbReference type="Pfam" id="PF00528">
    <property type="entry name" value="BPD_transp_1"/>
    <property type="match status" value="1"/>
</dbReference>